<proteinExistence type="predicted"/>
<feature type="transmembrane region" description="Helical" evidence="1">
    <location>
        <begin position="131"/>
        <end position="153"/>
    </location>
</feature>
<comment type="caution">
    <text evidence="2">The sequence shown here is derived from an EMBL/GenBank/DDBJ whole genome shotgun (WGS) entry which is preliminary data.</text>
</comment>
<dbReference type="AlphaFoldDB" id="A0AAE4FNH3"/>
<evidence type="ECO:0000313" key="2">
    <source>
        <dbReference type="EMBL" id="MDS3859339.1"/>
    </source>
</evidence>
<keyword evidence="1" id="KW-0812">Transmembrane</keyword>
<protein>
    <submittedName>
        <fullName evidence="2">Uncharacterized protein</fullName>
    </submittedName>
</protein>
<evidence type="ECO:0000256" key="1">
    <source>
        <dbReference type="SAM" id="Phobius"/>
    </source>
</evidence>
<feature type="transmembrane region" description="Helical" evidence="1">
    <location>
        <begin position="88"/>
        <end position="110"/>
    </location>
</feature>
<dbReference type="Proteomes" id="UP001268256">
    <property type="component" value="Unassembled WGS sequence"/>
</dbReference>
<keyword evidence="1" id="KW-1133">Transmembrane helix</keyword>
<sequence length="164" mass="17731">MPALKPVSRSAKVRRFPWGALCAVVLAYLTLGLNLANGNPGWSFWEHCLASILIVILILGLGNILHTWGRGNLLRLVQLGPRSVFTMFYLSSIVTLAVVSPLIFALVGIIGSTDTLLRLEMRAAGYSLAQVFFVLIPLGLGGMLLGWLCHYLISTNSLGLLLNG</sequence>
<dbReference type="EMBL" id="JAVMIP010000001">
    <property type="protein sequence ID" value="MDS3859339.1"/>
    <property type="molecule type" value="Genomic_DNA"/>
</dbReference>
<gene>
    <name evidence="2" type="ORF">RIF25_00820</name>
</gene>
<accession>A0AAE4FNH3</accession>
<keyword evidence="1" id="KW-0472">Membrane</keyword>
<organism evidence="2 3">
    <name type="scientific">Pseudocalidococcus azoricus BACA0444</name>
    <dbReference type="NCBI Taxonomy" id="2918990"/>
    <lineage>
        <taxon>Bacteria</taxon>
        <taxon>Bacillati</taxon>
        <taxon>Cyanobacteriota</taxon>
        <taxon>Cyanophyceae</taxon>
        <taxon>Acaryochloridales</taxon>
        <taxon>Thermosynechococcaceae</taxon>
        <taxon>Pseudocalidococcus</taxon>
        <taxon>Pseudocalidococcus azoricus</taxon>
    </lineage>
</organism>
<keyword evidence="3" id="KW-1185">Reference proteome</keyword>
<name>A0AAE4FNH3_9CYAN</name>
<feature type="transmembrane region" description="Helical" evidence="1">
    <location>
        <begin position="48"/>
        <end position="68"/>
    </location>
</feature>
<evidence type="ECO:0000313" key="3">
    <source>
        <dbReference type="Proteomes" id="UP001268256"/>
    </source>
</evidence>
<feature type="transmembrane region" description="Helical" evidence="1">
    <location>
        <begin position="16"/>
        <end position="36"/>
    </location>
</feature>
<reference evidence="3" key="1">
    <citation type="submission" date="2023-07" db="EMBL/GenBank/DDBJ databases">
        <authorList>
            <person name="Luz R."/>
            <person name="Cordeiro R."/>
            <person name="Fonseca A."/>
            <person name="Goncalves V."/>
        </authorList>
    </citation>
    <scope>NUCLEOTIDE SEQUENCE [LARGE SCALE GENOMIC DNA]</scope>
    <source>
        <strain evidence="3">BACA0444</strain>
    </source>
</reference>